<evidence type="ECO:0000256" key="2">
    <source>
        <dbReference type="ARBA" id="ARBA00022679"/>
    </source>
</evidence>
<proteinExistence type="predicted"/>
<gene>
    <name evidence="3" type="ORF">CARN2_1571</name>
</gene>
<keyword evidence="1" id="KW-0328">Glycosyltransferase</keyword>
<accession>E6PPT6</accession>
<reference evidence="3" key="1">
    <citation type="submission" date="2009-10" db="EMBL/GenBank/DDBJ databases">
        <title>Diversity of trophic interactions inside an arsenic-rich microbial ecosystem.</title>
        <authorList>
            <person name="Bertin P.N."/>
            <person name="Heinrich-Salmeron A."/>
            <person name="Pelletier E."/>
            <person name="Goulhen-Chollet F."/>
            <person name="Arsene-Ploetze F."/>
            <person name="Gallien S."/>
            <person name="Calteau A."/>
            <person name="Vallenet D."/>
            <person name="Casiot C."/>
            <person name="Chane-Woon-Ming B."/>
            <person name="Giloteaux L."/>
            <person name="Barakat M."/>
            <person name="Bonnefoy V."/>
            <person name="Bruneel O."/>
            <person name="Chandler M."/>
            <person name="Cleiss J."/>
            <person name="Duran R."/>
            <person name="Elbaz-Poulichet F."/>
            <person name="Fonknechten N."/>
            <person name="Lauga B."/>
            <person name="Mornico D."/>
            <person name="Ortet P."/>
            <person name="Schaeffer C."/>
            <person name="Siguier P."/>
            <person name="Alexander Thil Smith A."/>
            <person name="Van Dorsselaer A."/>
            <person name="Weissenbach J."/>
            <person name="Medigue C."/>
            <person name="Le Paslier D."/>
        </authorList>
    </citation>
    <scope>NUCLEOTIDE SEQUENCE</scope>
</reference>
<keyword evidence="2" id="KW-0808">Transferase</keyword>
<dbReference type="InterPro" id="IPR014710">
    <property type="entry name" value="RmlC-like_jellyroll"/>
</dbReference>
<name>E6PPT6_9ZZZZ</name>
<sequence>MGGSCEWRLKGAEAWLASGDGQQFSVPVNASFDIRVGAEPYHYICHFG</sequence>
<evidence type="ECO:0000313" key="3">
    <source>
        <dbReference type="EMBL" id="CBH96940.1"/>
    </source>
</evidence>
<dbReference type="SUPFAM" id="SSF51182">
    <property type="entry name" value="RmlC-like cupins"/>
    <property type="match status" value="1"/>
</dbReference>
<dbReference type="InterPro" id="IPR009664">
    <property type="entry name" value="Ppnp"/>
</dbReference>
<comment type="caution">
    <text evidence="3">The sequence shown here is derived from an EMBL/GenBank/DDBJ whole genome shotgun (WGS) entry which is preliminary data.</text>
</comment>
<dbReference type="InterPro" id="IPR011051">
    <property type="entry name" value="RmlC_Cupin_sf"/>
</dbReference>
<dbReference type="Pfam" id="PF06865">
    <property type="entry name" value="Ppnp"/>
    <property type="match status" value="1"/>
</dbReference>
<evidence type="ECO:0000256" key="1">
    <source>
        <dbReference type="ARBA" id="ARBA00022676"/>
    </source>
</evidence>
<dbReference type="GO" id="GO:0016757">
    <property type="term" value="F:glycosyltransferase activity"/>
    <property type="evidence" value="ECO:0007669"/>
    <property type="project" value="UniProtKB-KW"/>
</dbReference>
<dbReference type="EMBL" id="CABM01000037">
    <property type="protein sequence ID" value="CBH96940.1"/>
    <property type="molecule type" value="Genomic_DNA"/>
</dbReference>
<organism evidence="3">
    <name type="scientific">mine drainage metagenome</name>
    <dbReference type="NCBI Taxonomy" id="410659"/>
    <lineage>
        <taxon>unclassified sequences</taxon>
        <taxon>metagenomes</taxon>
        <taxon>ecological metagenomes</taxon>
    </lineage>
</organism>
<dbReference type="AlphaFoldDB" id="E6PPT6"/>
<protein>
    <submittedName>
        <fullName evidence="3">Uncharacterized protein</fullName>
    </submittedName>
</protein>
<dbReference type="Gene3D" id="2.60.120.10">
    <property type="entry name" value="Jelly Rolls"/>
    <property type="match status" value="1"/>
</dbReference>